<name>A0A7S2X2J8_9CHLO</name>
<dbReference type="Pfam" id="PF13911">
    <property type="entry name" value="AhpC-TSA_2"/>
    <property type="match status" value="1"/>
</dbReference>
<dbReference type="EMBL" id="HBHM01001298">
    <property type="protein sequence ID" value="CAD9721718.1"/>
    <property type="molecule type" value="Transcribed_RNA"/>
</dbReference>
<proteinExistence type="predicted"/>
<evidence type="ECO:0000313" key="2">
    <source>
        <dbReference type="EMBL" id="CAD9721718.1"/>
    </source>
</evidence>
<evidence type="ECO:0000256" key="1">
    <source>
        <dbReference type="SAM" id="MobiDB-lite"/>
    </source>
</evidence>
<organism evidence="2">
    <name type="scientific">Chloropicon roscoffensis</name>
    <dbReference type="NCBI Taxonomy" id="1461544"/>
    <lineage>
        <taxon>Eukaryota</taxon>
        <taxon>Viridiplantae</taxon>
        <taxon>Chlorophyta</taxon>
        <taxon>Chloropicophyceae</taxon>
        <taxon>Chloropicales</taxon>
        <taxon>Chloropicaceae</taxon>
        <taxon>Chloropicon</taxon>
    </lineage>
</organism>
<gene>
    <name evidence="2" type="ORF">CROS1312_LOCUS986</name>
</gene>
<feature type="region of interest" description="Disordered" evidence="1">
    <location>
        <begin position="1"/>
        <end position="25"/>
    </location>
</feature>
<protein>
    <submittedName>
        <fullName evidence="2">Uncharacterized protein</fullName>
    </submittedName>
</protein>
<reference evidence="2" key="1">
    <citation type="submission" date="2021-01" db="EMBL/GenBank/DDBJ databases">
        <authorList>
            <person name="Corre E."/>
            <person name="Pelletier E."/>
            <person name="Niang G."/>
            <person name="Scheremetjew M."/>
            <person name="Finn R."/>
            <person name="Kale V."/>
            <person name="Holt S."/>
            <person name="Cochrane G."/>
            <person name="Meng A."/>
            <person name="Brown T."/>
            <person name="Cohen L."/>
        </authorList>
    </citation>
    <scope>NUCLEOTIDE SEQUENCE</scope>
    <source>
        <strain evidence="2">RCC2335</strain>
    </source>
</reference>
<dbReference type="InterPro" id="IPR032801">
    <property type="entry name" value="PXL2A/B/C"/>
</dbReference>
<accession>A0A7S2X2J8</accession>
<dbReference type="AlphaFoldDB" id="A0A7S2X2J8"/>
<sequence length="292" mass="31642">MKMVPSATATIRARPVPPAQARTSLGHPARRFRKLACRAESEGVESEAVTPSSPELSALTSGLVRSCSSAGPADAVSVSSLWDAQDPSKRHVVVCLSHFGDLTSWEYAQKLRDSLEAIDSKADGISVIGLGTVEAGRKFAELLNFPTTNLYAVNDVELYVRLGFSEGAFPDQNLNEYVRLLPMLAGIESPGTLQEVIRGYVGDRDAKQIFDRSPFDVLGKGYQRPFELATLRLSNMIGILPNWGELVPNSELICQQGGTLVFQGSSLVHLQKDTGILKYASIDDLLAFLESS</sequence>